<keyword evidence="5 7" id="KW-0413">Isomerase</keyword>
<protein>
    <recommendedName>
        <fullName evidence="2 7">Glutamate racemase</fullName>
        <ecNumber evidence="2 7">5.1.1.3</ecNumber>
    </recommendedName>
</protein>
<keyword evidence="9" id="KW-1185">Reference proteome</keyword>
<evidence type="ECO:0000256" key="3">
    <source>
        <dbReference type="ARBA" id="ARBA00022960"/>
    </source>
</evidence>
<evidence type="ECO:0000256" key="5">
    <source>
        <dbReference type="ARBA" id="ARBA00023235"/>
    </source>
</evidence>
<dbReference type="AlphaFoldDB" id="A0A402AQ60"/>
<comment type="function">
    <text evidence="7">Provides the (R)-glutamate required for cell wall biosynthesis.</text>
</comment>
<gene>
    <name evidence="8" type="primary">murI_2</name>
    <name evidence="7" type="synonym">murI</name>
    <name evidence="8" type="ORF">KDK_51110</name>
</gene>
<evidence type="ECO:0000256" key="6">
    <source>
        <dbReference type="ARBA" id="ARBA00023316"/>
    </source>
</evidence>
<dbReference type="EMBL" id="BIFS01000001">
    <property type="protein sequence ID" value="GCE21311.1"/>
    <property type="molecule type" value="Genomic_DNA"/>
</dbReference>
<dbReference type="RefSeq" id="WP_126552894.1">
    <property type="nucleotide sequence ID" value="NZ_BIFS01000001.1"/>
</dbReference>
<reference evidence="9" key="1">
    <citation type="submission" date="2018-12" db="EMBL/GenBank/DDBJ databases">
        <title>Tengunoibacter tsumagoiensis gen. nov., sp. nov., Dictyobacter kobayashii sp. nov., D. alpinus sp. nov., and D. joshuensis sp. nov. and description of Dictyobacteraceae fam. nov. within the order Ktedonobacterales isolated from Tengu-no-mugimeshi.</title>
        <authorList>
            <person name="Wang C.M."/>
            <person name="Zheng Y."/>
            <person name="Sakai Y."/>
            <person name="Toyoda A."/>
            <person name="Minakuchi Y."/>
            <person name="Abe K."/>
            <person name="Yokota A."/>
            <person name="Yabe S."/>
        </authorList>
    </citation>
    <scope>NUCLEOTIDE SEQUENCE [LARGE SCALE GENOMIC DNA]</scope>
    <source>
        <strain evidence="9">Uno11</strain>
    </source>
</reference>
<dbReference type="GO" id="GO:0009252">
    <property type="term" value="P:peptidoglycan biosynthetic process"/>
    <property type="evidence" value="ECO:0007669"/>
    <property type="project" value="UniProtKB-UniRule"/>
</dbReference>
<evidence type="ECO:0000256" key="1">
    <source>
        <dbReference type="ARBA" id="ARBA00001602"/>
    </source>
</evidence>
<accession>A0A402AQ60</accession>
<evidence type="ECO:0000256" key="4">
    <source>
        <dbReference type="ARBA" id="ARBA00022984"/>
    </source>
</evidence>
<evidence type="ECO:0000256" key="7">
    <source>
        <dbReference type="HAMAP-Rule" id="MF_00258"/>
    </source>
</evidence>
<comment type="caution">
    <text evidence="8">The sequence shown here is derived from an EMBL/GenBank/DDBJ whole genome shotgun (WGS) entry which is preliminary data.</text>
</comment>
<dbReference type="Gene3D" id="3.40.50.1860">
    <property type="match status" value="2"/>
</dbReference>
<dbReference type="Proteomes" id="UP000287188">
    <property type="component" value="Unassembled WGS sequence"/>
</dbReference>
<sequence length="267" mass="28554">MDTSAPIGVFDSGMGGLTVLQAIRKALPQERLLYIADSAHAPYGDKSLEYVQQRAHTLTRFLLEHGAKALVIASNTTTAAAADLLRSTFPVPIIAVEPALKLAVASTKTGVVGVLVTVVTSQSARFAALLERFGQDVNVIIQPAPGLVEQIEAGELISSPTRALVERYVRPLLSAGADTIVLGSTHYPHLRPLISEIAGPEVTLIDTGEAVASQLRRVLEAHELLNKEPVRGSEQFWTSSDTQHAQQIISLLWGTSVDVQQLPGAFL</sequence>
<dbReference type="EC" id="5.1.1.3" evidence="2 7"/>
<keyword evidence="4 7" id="KW-0573">Peptidoglycan synthesis</keyword>
<comment type="pathway">
    <text evidence="7">Cell wall biogenesis; peptidoglycan biosynthesis.</text>
</comment>
<comment type="similarity">
    <text evidence="7">Belongs to the aspartate/glutamate racemases family.</text>
</comment>
<comment type="catalytic activity">
    <reaction evidence="1 7">
        <text>L-glutamate = D-glutamate</text>
        <dbReference type="Rhea" id="RHEA:12813"/>
        <dbReference type="ChEBI" id="CHEBI:29985"/>
        <dbReference type="ChEBI" id="CHEBI:29986"/>
        <dbReference type="EC" id="5.1.1.3"/>
    </reaction>
</comment>
<proteinExistence type="inferred from homology"/>
<comment type="caution">
    <text evidence="7">Lacks conserved residue(s) required for the propagation of feature annotation.</text>
</comment>
<dbReference type="NCBIfam" id="TIGR00067">
    <property type="entry name" value="glut_race"/>
    <property type="match status" value="1"/>
</dbReference>
<dbReference type="HAMAP" id="MF_00258">
    <property type="entry name" value="Glu_racemase"/>
    <property type="match status" value="1"/>
</dbReference>
<evidence type="ECO:0000256" key="2">
    <source>
        <dbReference type="ARBA" id="ARBA00013090"/>
    </source>
</evidence>
<dbReference type="GO" id="GO:0008360">
    <property type="term" value="P:regulation of cell shape"/>
    <property type="evidence" value="ECO:0007669"/>
    <property type="project" value="UniProtKB-KW"/>
</dbReference>
<dbReference type="InterPro" id="IPR004391">
    <property type="entry name" value="Glu_race"/>
</dbReference>
<dbReference type="InterPro" id="IPR001920">
    <property type="entry name" value="Asp/Glu_race"/>
</dbReference>
<feature type="binding site" evidence="7">
    <location>
        <begin position="43"/>
        <end position="44"/>
    </location>
    <ligand>
        <name>substrate</name>
    </ligand>
</feature>
<dbReference type="Pfam" id="PF01177">
    <property type="entry name" value="Asp_Glu_race"/>
    <property type="match status" value="1"/>
</dbReference>
<evidence type="ECO:0000313" key="8">
    <source>
        <dbReference type="EMBL" id="GCE21311.1"/>
    </source>
</evidence>
<dbReference type="UniPathway" id="UPA00219"/>
<dbReference type="GO" id="GO:0071555">
    <property type="term" value="P:cell wall organization"/>
    <property type="evidence" value="ECO:0007669"/>
    <property type="project" value="UniProtKB-KW"/>
</dbReference>
<feature type="binding site" evidence="7">
    <location>
        <begin position="75"/>
        <end position="76"/>
    </location>
    <ligand>
        <name>substrate</name>
    </ligand>
</feature>
<dbReference type="OrthoDB" id="9801055at2"/>
<dbReference type="SUPFAM" id="SSF53681">
    <property type="entry name" value="Aspartate/glutamate racemase"/>
    <property type="match status" value="2"/>
</dbReference>
<name>A0A402AQ60_9CHLR</name>
<keyword evidence="3 7" id="KW-0133">Cell shape</keyword>
<feature type="binding site" evidence="7">
    <location>
        <begin position="185"/>
        <end position="186"/>
    </location>
    <ligand>
        <name>substrate</name>
    </ligand>
</feature>
<organism evidence="8 9">
    <name type="scientific">Dictyobacter kobayashii</name>
    <dbReference type="NCBI Taxonomy" id="2014872"/>
    <lineage>
        <taxon>Bacteria</taxon>
        <taxon>Bacillati</taxon>
        <taxon>Chloroflexota</taxon>
        <taxon>Ktedonobacteria</taxon>
        <taxon>Ktedonobacterales</taxon>
        <taxon>Dictyobacteraceae</taxon>
        <taxon>Dictyobacter</taxon>
    </lineage>
</organism>
<dbReference type="PANTHER" id="PTHR21198:SF2">
    <property type="entry name" value="GLUTAMATE RACEMASE"/>
    <property type="match status" value="1"/>
</dbReference>
<evidence type="ECO:0000313" key="9">
    <source>
        <dbReference type="Proteomes" id="UP000287188"/>
    </source>
</evidence>
<dbReference type="InterPro" id="IPR015942">
    <property type="entry name" value="Asp/Glu/hydantoin_racemase"/>
</dbReference>
<dbReference type="GO" id="GO:0008881">
    <property type="term" value="F:glutamate racemase activity"/>
    <property type="evidence" value="ECO:0007669"/>
    <property type="project" value="UniProtKB-UniRule"/>
</dbReference>
<keyword evidence="6 7" id="KW-0961">Cell wall biogenesis/degradation</keyword>
<feature type="binding site" evidence="7">
    <location>
        <begin position="11"/>
        <end position="12"/>
    </location>
    <ligand>
        <name>substrate</name>
    </ligand>
</feature>
<dbReference type="PANTHER" id="PTHR21198">
    <property type="entry name" value="GLUTAMATE RACEMASE"/>
    <property type="match status" value="1"/>
</dbReference>